<sequence>MNSVIEKDGMPQLRCVALPGNPASFRYEVNVQGGWVPSNYQFAAWVVGNSDWLVKPRGRCG</sequence>
<gene>
    <name evidence="1" type="ORF">AU492_00520</name>
</gene>
<dbReference type="EMBL" id="LUSW01000001">
    <property type="protein sequence ID" value="RAT38378.1"/>
    <property type="molecule type" value="Genomic_DNA"/>
</dbReference>
<evidence type="ECO:0000313" key="1">
    <source>
        <dbReference type="EMBL" id="RAT38378.1"/>
    </source>
</evidence>
<evidence type="ECO:0000313" key="2">
    <source>
        <dbReference type="Proteomes" id="UP000250186"/>
    </source>
</evidence>
<dbReference type="RefSeq" id="WP_112092101.1">
    <property type="nucleotide sequence ID" value="NZ_LUSR01000001.1"/>
</dbReference>
<proteinExistence type="predicted"/>
<comment type="caution">
    <text evidence="1">The sequence shown here is derived from an EMBL/GenBank/DDBJ whole genome shotgun (WGS) entry which is preliminary data.</text>
</comment>
<name>A0ABX9EUE9_9GAMM</name>
<keyword evidence="2" id="KW-1185">Reference proteome</keyword>
<dbReference type="Proteomes" id="UP000250186">
    <property type="component" value="Unassembled WGS sequence"/>
</dbReference>
<organism evidence="1 2">
    <name type="scientific">Lonsdalea populi</name>
    <dbReference type="NCBI Taxonomy" id="1172565"/>
    <lineage>
        <taxon>Bacteria</taxon>
        <taxon>Pseudomonadati</taxon>
        <taxon>Pseudomonadota</taxon>
        <taxon>Gammaproteobacteria</taxon>
        <taxon>Enterobacterales</taxon>
        <taxon>Pectobacteriaceae</taxon>
        <taxon>Lonsdalea</taxon>
    </lineage>
</organism>
<protein>
    <submittedName>
        <fullName evidence="1">Uncharacterized protein</fullName>
    </submittedName>
</protein>
<accession>A0ABX9EUE9</accession>
<reference evidence="1 2" key="1">
    <citation type="submission" date="2016-02" db="EMBL/GenBank/DDBJ databases">
        <title>Species-wide whole genome sequencing reveals diversity, host range in Lonsdalea quercina.</title>
        <authorList>
            <person name="Li Y."/>
        </authorList>
    </citation>
    <scope>NUCLEOTIDE SEQUENCE [LARGE SCALE GENOMIC DNA]</scope>
    <source>
        <strain evidence="1 2">CFCC 12721</strain>
    </source>
</reference>